<evidence type="ECO:0000256" key="1">
    <source>
        <dbReference type="ARBA" id="ARBA00009283"/>
    </source>
</evidence>
<dbReference type="Gene3D" id="3.30.420.150">
    <property type="entry name" value="Exopolyphosphatase. Domain 2"/>
    <property type="match status" value="1"/>
</dbReference>
<dbReference type="PhylomeDB" id="A0A068U8Z7"/>
<gene>
    <name evidence="5" type="ORF">GSCOC_T00017380001</name>
</gene>
<dbReference type="PANTHER" id="PTHR11782:SF87">
    <property type="entry name" value="APYRASE"/>
    <property type="match status" value="1"/>
</dbReference>
<dbReference type="Proteomes" id="UP000295252">
    <property type="component" value="Chromosome XI"/>
</dbReference>
<evidence type="ECO:0000313" key="5">
    <source>
        <dbReference type="EMBL" id="CDP04088.1"/>
    </source>
</evidence>
<dbReference type="GO" id="GO:0017110">
    <property type="term" value="F:nucleoside diphosphate phosphatase activity"/>
    <property type="evidence" value="ECO:0007669"/>
    <property type="project" value="TreeGrafter"/>
</dbReference>
<protein>
    <recommendedName>
        <fullName evidence="7">Apyrase</fullName>
    </recommendedName>
</protein>
<evidence type="ECO:0000256" key="3">
    <source>
        <dbReference type="PIRSR" id="PIRSR600407-1"/>
    </source>
</evidence>
<dbReference type="AlphaFoldDB" id="A0A068U8Z7"/>
<evidence type="ECO:0000313" key="6">
    <source>
        <dbReference type="Proteomes" id="UP000295252"/>
    </source>
</evidence>
<dbReference type="PANTHER" id="PTHR11782">
    <property type="entry name" value="ADENOSINE/GUANOSINE DIPHOSPHATASE"/>
    <property type="match status" value="1"/>
</dbReference>
<feature type="active site" description="Proton acceptor" evidence="3">
    <location>
        <position position="180"/>
    </location>
</feature>
<dbReference type="OrthoDB" id="6372431at2759"/>
<proteinExistence type="inferred from homology"/>
<dbReference type="EMBL" id="HG739096">
    <property type="protein sequence ID" value="CDP04088.1"/>
    <property type="molecule type" value="Genomic_DNA"/>
</dbReference>
<reference evidence="6" key="1">
    <citation type="journal article" date="2014" name="Science">
        <title>The coffee genome provides insight into the convergent evolution of caffeine biosynthesis.</title>
        <authorList>
            <person name="Denoeud F."/>
            <person name="Carretero-Paulet L."/>
            <person name="Dereeper A."/>
            <person name="Droc G."/>
            <person name="Guyot R."/>
            <person name="Pietrella M."/>
            <person name="Zheng C."/>
            <person name="Alberti A."/>
            <person name="Anthony F."/>
            <person name="Aprea G."/>
            <person name="Aury J.M."/>
            <person name="Bento P."/>
            <person name="Bernard M."/>
            <person name="Bocs S."/>
            <person name="Campa C."/>
            <person name="Cenci A."/>
            <person name="Combes M.C."/>
            <person name="Crouzillat D."/>
            <person name="Da Silva C."/>
            <person name="Daddiego L."/>
            <person name="De Bellis F."/>
            <person name="Dussert S."/>
            <person name="Garsmeur O."/>
            <person name="Gayraud T."/>
            <person name="Guignon V."/>
            <person name="Jahn K."/>
            <person name="Jamilloux V."/>
            <person name="Joet T."/>
            <person name="Labadie K."/>
            <person name="Lan T."/>
            <person name="Leclercq J."/>
            <person name="Lepelley M."/>
            <person name="Leroy T."/>
            <person name="Li L.T."/>
            <person name="Librado P."/>
            <person name="Lopez L."/>
            <person name="Munoz A."/>
            <person name="Noel B."/>
            <person name="Pallavicini A."/>
            <person name="Perrotta G."/>
            <person name="Poncet V."/>
            <person name="Pot D."/>
            <person name="Priyono X."/>
            <person name="Rigoreau M."/>
            <person name="Rouard M."/>
            <person name="Rozas J."/>
            <person name="Tranchant-Dubreuil C."/>
            <person name="VanBuren R."/>
            <person name="Zhang Q."/>
            <person name="Andrade A.C."/>
            <person name="Argout X."/>
            <person name="Bertrand B."/>
            <person name="de Kochko A."/>
            <person name="Graziosi G."/>
            <person name="Henry R.J."/>
            <person name="Jayarama X."/>
            <person name="Ming R."/>
            <person name="Nagai C."/>
            <person name="Rounsley S."/>
            <person name="Sankoff D."/>
            <person name="Giuliano G."/>
            <person name="Albert V.A."/>
            <person name="Wincker P."/>
            <person name="Lashermes P."/>
        </authorList>
    </citation>
    <scope>NUCLEOTIDE SEQUENCE [LARGE SCALE GENOMIC DNA]</scope>
    <source>
        <strain evidence="6">cv. DH200-94</strain>
    </source>
</reference>
<comment type="similarity">
    <text evidence="1">Belongs to the GDA1/CD39 NTPase family.</text>
</comment>
<name>A0A068U8Z7_COFCA</name>
<keyword evidence="4" id="KW-0732">Signal</keyword>
<evidence type="ECO:0000256" key="2">
    <source>
        <dbReference type="ARBA" id="ARBA00022801"/>
    </source>
</evidence>
<dbReference type="InParanoid" id="A0A068U8Z7"/>
<evidence type="ECO:0008006" key="7">
    <source>
        <dbReference type="Google" id="ProtNLM"/>
    </source>
</evidence>
<dbReference type="Pfam" id="PF01150">
    <property type="entry name" value="GDA1_CD39"/>
    <property type="match status" value="1"/>
</dbReference>
<sequence length="464" mass="51269">MVKQKQQLLPLFTFSCILFLLSTGYVLDAAGAEPSQALNRKFSLDGILRSEESEKYAVIFDAGSTGSRVHVFRFDPNMDLLRIGQDFEFYDKTNPGLSSYADDPQAAALSLKPLLLEGQAVVPEELRPQTPVKLGATAGLRMLKNGASDEILQAVRDLFKNESSLEYKAEWVSILEGSEEASYMWIAINYLSGRIGKPYPDTVATVDLGGGSVEMTYGISEETAANAPKCSNDGEAYVHEKYILGTKYHLYAYSYLYYGQLAARAEIFKVSRNSTNPCILDGYHGFYTYGGETYEASSPPSGSSFKKCRQVTLKALKLDAPCEHEKCTFNGTWGGGGGEGQENVYLASFFFDIAIEAGIISPNVPSASARPIDFKRAARLACVTKYEDVKTVFPNVYDEDLPYLCMDLVYEYSLLVDGFGLDPFKKVTLVRQINYQNSLIGAAWPLGSAIDAVSSLTNWRMYQY</sequence>
<keyword evidence="6" id="KW-1185">Reference proteome</keyword>
<dbReference type="FunFam" id="3.30.420.150:FF:000008">
    <property type="entry name" value="Apyrase 1"/>
    <property type="match status" value="1"/>
</dbReference>
<dbReference type="PROSITE" id="PS51257">
    <property type="entry name" value="PROKAR_LIPOPROTEIN"/>
    <property type="match status" value="1"/>
</dbReference>
<dbReference type="GO" id="GO:0009134">
    <property type="term" value="P:nucleoside diphosphate catabolic process"/>
    <property type="evidence" value="ECO:0007669"/>
    <property type="project" value="TreeGrafter"/>
</dbReference>
<dbReference type="STRING" id="49390.A0A068U8Z7"/>
<dbReference type="InterPro" id="IPR000407">
    <property type="entry name" value="GDA1_CD39_NTPase"/>
</dbReference>
<feature type="signal peptide" evidence="4">
    <location>
        <begin position="1"/>
        <end position="32"/>
    </location>
</feature>
<dbReference type="Gene3D" id="3.30.420.40">
    <property type="match status" value="1"/>
</dbReference>
<keyword evidence="2" id="KW-0378">Hydrolase</keyword>
<feature type="chain" id="PRO_5001657737" description="Apyrase" evidence="4">
    <location>
        <begin position="33"/>
        <end position="464"/>
    </location>
</feature>
<organism evidence="5 6">
    <name type="scientific">Coffea canephora</name>
    <name type="common">Robusta coffee</name>
    <dbReference type="NCBI Taxonomy" id="49390"/>
    <lineage>
        <taxon>Eukaryota</taxon>
        <taxon>Viridiplantae</taxon>
        <taxon>Streptophyta</taxon>
        <taxon>Embryophyta</taxon>
        <taxon>Tracheophyta</taxon>
        <taxon>Spermatophyta</taxon>
        <taxon>Magnoliopsida</taxon>
        <taxon>eudicotyledons</taxon>
        <taxon>Gunneridae</taxon>
        <taxon>Pentapetalae</taxon>
        <taxon>asterids</taxon>
        <taxon>lamiids</taxon>
        <taxon>Gentianales</taxon>
        <taxon>Rubiaceae</taxon>
        <taxon>Ixoroideae</taxon>
        <taxon>Gardenieae complex</taxon>
        <taxon>Bertiereae - Coffeeae clade</taxon>
        <taxon>Coffeeae</taxon>
        <taxon>Coffea</taxon>
    </lineage>
</organism>
<evidence type="ECO:0000256" key="4">
    <source>
        <dbReference type="SAM" id="SignalP"/>
    </source>
</evidence>
<dbReference type="Gramene" id="CDP04088">
    <property type="protein sequence ID" value="CDP04088"/>
    <property type="gene ID" value="GSCOC_T00017380001"/>
</dbReference>
<dbReference type="GO" id="GO:0016020">
    <property type="term" value="C:membrane"/>
    <property type="evidence" value="ECO:0007669"/>
    <property type="project" value="TreeGrafter"/>
</dbReference>
<dbReference type="OMA" id="GEQYEAM"/>
<accession>A0A068U8Z7</accession>